<organism evidence="14">
    <name type="scientific">Magallana gigas</name>
    <name type="common">Pacific oyster</name>
    <name type="synonym">Crassostrea gigas</name>
    <dbReference type="NCBI Taxonomy" id="29159"/>
    <lineage>
        <taxon>Eukaryota</taxon>
        <taxon>Metazoa</taxon>
        <taxon>Spiralia</taxon>
        <taxon>Lophotrochozoa</taxon>
        <taxon>Mollusca</taxon>
        <taxon>Bivalvia</taxon>
        <taxon>Autobranchia</taxon>
        <taxon>Pteriomorphia</taxon>
        <taxon>Ostreida</taxon>
        <taxon>Ostreoidea</taxon>
        <taxon>Ostreidae</taxon>
        <taxon>Magallana</taxon>
    </lineage>
</organism>
<feature type="compositionally biased region" description="Low complexity" evidence="13">
    <location>
        <begin position="1331"/>
        <end position="1380"/>
    </location>
</feature>
<dbReference type="GO" id="GO:0006281">
    <property type="term" value="P:DNA repair"/>
    <property type="evidence" value="ECO:0007669"/>
    <property type="project" value="TreeGrafter"/>
</dbReference>
<dbReference type="InterPro" id="IPR016181">
    <property type="entry name" value="Acyl_CoA_acyltransferase"/>
</dbReference>
<dbReference type="PROSITE" id="PS51186">
    <property type="entry name" value="GNAT"/>
    <property type="match status" value="1"/>
</dbReference>
<dbReference type="SUPFAM" id="SSF55729">
    <property type="entry name" value="Acyl-CoA N-acyltransferases (Nat)"/>
    <property type="match status" value="1"/>
</dbReference>
<gene>
    <name evidence="14" type="ORF">CGI_10024148</name>
</gene>
<feature type="compositionally biased region" description="Polar residues" evidence="13">
    <location>
        <begin position="400"/>
        <end position="424"/>
    </location>
</feature>
<feature type="compositionally biased region" description="Polar residues" evidence="13">
    <location>
        <begin position="1961"/>
        <end position="1982"/>
    </location>
</feature>
<comment type="catalytic activity">
    <reaction evidence="10 11">
        <text>L-lysyl(79)-[histone H3] + 3 S-adenosyl-L-methionine = N(6),N(6),N(6)-trimethyl-L-lysyl(79)-[histone H3] + 3 S-adenosyl-L-homocysteine + 3 H(+)</text>
        <dbReference type="Rhea" id="RHEA:60328"/>
        <dbReference type="Rhea" id="RHEA-COMP:15549"/>
        <dbReference type="Rhea" id="RHEA-COMP:15552"/>
        <dbReference type="ChEBI" id="CHEBI:15378"/>
        <dbReference type="ChEBI" id="CHEBI:29969"/>
        <dbReference type="ChEBI" id="CHEBI:57856"/>
        <dbReference type="ChEBI" id="CHEBI:59789"/>
        <dbReference type="ChEBI" id="CHEBI:61961"/>
        <dbReference type="EC" id="2.1.1.360"/>
    </reaction>
</comment>
<feature type="region of interest" description="Disordered" evidence="13">
    <location>
        <begin position="368"/>
        <end position="493"/>
    </location>
</feature>
<comment type="similarity">
    <text evidence="11">Belongs to the class I-like SAM-binding methyltransferase superfamily. DOT1 family.</text>
</comment>
<dbReference type="InterPro" id="IPR029063">
    <property type="entry name" value="SAM-dependent_MTases_sf"/>
</dbReference>
<feature type="compositionally biased region" description="Low complexity" evidence="13">
    <location>
        <begin position="1020"/>
        <end position="1031"/>
    </location>
</feature>
<feature type="coiled-coil region" evidence="12">
    <location>
        <begin position="650"/>
        <end position="677"/>
    </location>
</feature>
<sequence>MENELRLHSPVGAEPVDGKDGATEVIETIRFVAKDVPELDSALKSHILQDYEVDSFESMKNVCDKYNRTIDSIRQLWKGTSRQSELMGRPSTGLLKHILQQCYNLAVSDPEKLNQYEPFSPEVYGETSFDLVDQMIKSINFSEDDYFIDLGSGVGQVVLQVAAATPCKMCYGIEKAEFPAKYAETMAKEYERWMSWFGKKHGQYKIEKGDFLCEEVKEKINNATVIFVNNFAFGPQVDHQLKLRFANMKEGAKIVSSKAFCPMNFRITDRNLSDIGTIMHVAELSPLSGAVSWTGKPFGYFIHTIDRTLLEKYFLRMKNPKMKDEEDVRKDRKGRPLTLRDKNNINNKEKEEVKNGVLRRRSRMCVSNVDSSSNSSFPASRNLDFDSASNTSTATSCTTMDENTQVPGTTTRRQWSEWVTSRPLSHSAVLSDRDGEESESSHVDVEEEDPKVTKQIEKPMKIKRNLKKDKPVGGRKKTNFSRQSRAKKNKEKAKTKVLGLDSLNLLHTHTLMSTAKSDSPPENTMKWNDISMTSVSSSYFKPTTQSRSISSLESEPPALQHLLDLFKQQYMQFISYMKSPQYKIAIQQEIEREKQKQLQLRAKAMHLEVQISGLQKEGVSRLKQRMKELGISAENPSEFLTQAKKIVTGHKELQGHLNNIQGQVSSLEMERNKLVGETNQRILGQKNGHKNGFIKPELTNDLIKHVSTTYSQKKKLLNKVKELEAEVQALESENQHLTEVEKENFIRLAQGQKLVPNLYQRLGDLSKAAIPSPIVIPLTTTAIPSCTAVSSSSVTPSTSALSSATPSVKTVKSVYVAQPSGKCSQVVEAVPISGMRSILSPTSQSSGIIPSSSTVQTTPASAATVQVSNSSSKPEVKVKNNLSLQSLLEASAMQREKRQDMKSIVNMVEKVKNQPIKEIKVLPKNGVKPTIIALHGMPKPSLPVKIPLGKVKTEEVQSKPSLPVSIPLDKAKLEDINKNKTFPSTKEEAIKTERLMSMYSPISRSSSVDSTDTAEDSPQSSGSLLKGSSSSNSLIRNVLDGKASLHSGGRTINNYIKDVVRDQITGASAKQVSSVLTNHSRSEDRTMSQKLNLAEALIQMSETHNHIKSKSVPTLNNKTQVHVKQPTIVKRKHKDQISSSVPKKPRTESSWTSPASSCSETLTASSIRTPGSEFSTRTNSPLFTKAAVKEHRTDKLSYRDSPSKPKGRDITSEFDALLALASSELTKNKQTEKQNKSSYHRHNNVHRKSSTRSHHDHSRSAPYTKIKLSGPRTPPGSPPNHRQGPRTPPGSPTQGLKNHRIDSRSSHVNSRQRNLSNRGRAHYRRSDTHGSYSSKSRSPSYDSSRSSQSRSSSSSSCSSGCSYSSRSRSRSSSCSSSCSRGAPAKRAPIKQQPSTPKPGVSPGKASISTQPIALKTSIPSATLNGSYRIVHSTATLNNPTMMIMANNPVNSGNNLIQSASLGNQAIPASSLPNNVVVLQLMPQNSGASGQIIRTSIPGTLVTSQPPPAQGKTVNNFTQPLQQTPQVPPPPLPPGSNVVPLNNGLVPPTNAVQPNGFQFTLDNRGGTFSFPDLTRPPPNIAVNPSNVSLPMPVGNTNRPLLPLPKGQQKRLPSPRGQASILTINHRQQGSPSNVSIQPRPNHNTVQNGFQPNMNNNFSPPQKFGETQRGQTLKPRIPQQMNFRGSQVTIQPAPSGVMQGNNSNARPRYTTFTVPFQVFNKDQGNVQQQFGTQMQTGSIDDESPYLKCQVCEKRFHLDCLKSGAPSSMVGDVFFNFTCTDCAEDGQEDVNRMKMQWFELFTIIDQSLGCRTQVVYLALYNLQSLGQSGKCGYYRWKEHICAYIDRHWNTLFGSHRKKTTLWHGTVAGTLSSGCPHHFTSGANELGETGWWRLTTMKPPYVKKVTTTPVSTPKSNRRRGPVLDTTLKVEGLRSRRGKTSIESAMELKAKRETLLEAKEMRRSKSTTPGVSPVQSEASDSNSQFTGHNFFRQDPDFIVIKQESSDSLDTSQNLSANRSFYSIASSGSTSIRSLSESFKEVDEDSQFSYTSSTRTDSWLTEQELKPNASLPSMLMSDDQESESDFEIDPGTITPPPESPMQREDSPTLQDILSTVSTVDDKSNSTDPGTKPSVLHTQTPSLQTYQAPNKHVEQQEPQQIIIKQEPGTQLTQTPDSSKLDPEEEDSVVDSESESDSNEEEVEDEEVEEEEKPGTSSQSLGRAPHRKRRRLGQEEEERKENLEPPPPKMHLMSLYEERQLLKKMNMAADEGPLPPELHRLRRKLIVRQQQRERGLPVFDADAQMNQLAQKFWGDSWENEENKEYNPKGVPTSHLSSGEARVLDRFQVAPAISHMVMLQQPSFINRLIGTDDDQLTSIRSPYTSRMLKPFIRRDYESRPLKMRLLEEIKAYPHRDNQDWRPSSPPPIDYCYVRPQHIPSLNTLCREFFWPGIDLSECLQYPDFSCVVLFRKIVIGFSFMVPDVKFNEAYISFIFTHPEWRRAGIAKSMLYHLIQTCMGKDVTLHVSATNSAMLMYQKFGFKPEEFILDFYDKYYPEDSKECKHAFFLRLRR</sequence>
<feature type="region of interest" description="Disordered" evidence="13">
    <location>
        <begin position="321"/>
        <end position="355"/>
    </location>
</feature>
<feature type="compositionally biased region" description="Acidic residues" evidence="13">
    <location>
        <begin position="2175"/>
        <end position="2204"/>
    </location>
</feature>
<evidence type="ECO:0000256" key="8">
    <source>
        <dbReference type="ARBA" id="ARBA00023242"/>
    </source>
</evidence>
<keyword evidence="6 11" id="KW-0949">S-adenosyl-L-methionine</keyword>
<feature type="compositionally biased region" description="Basic residues" evidence="13">
    <location>
        <begin position="461"/>
        <end position="493"/>
    </location>
</feature>
<dbReference type="InParanoid" id="K1RP96"/>
<keyword evidence="8 11" id="KW-0539">Nucleus</keyword>
<dbReference type="InterPro" id="IPR000182">
    <property type="entry name" value="GNAT_dom"/>
</dbReference>
<dbReference type="FunFam" id="3.40.630.30:FF:000013">
    <property type="entry name" value="cysteine-rich protein 2-binding protein-like"/>
    <property type="match status" value="1"/>
</dbReference>
<evidence type="ECO:0000256" key="3">
    <source>
        <dbReference type="ARBA" id="ARBA00020987"/>
    </source>
</evidence>
<accession>K1RP96</accession>
<feature type="compositionally biased region" description="Basic and acidic residues" evidence="13">
    <location>
        <begin position="1187"/>
        <end position="1209"/>
    </location>
</feature>
<feature type="compositionally biased region" description="Acidic residues" evidence="13">
    <location>
        <begin position="2072"/>
        <end position="2082"/>
    </location>
</feature>
<evidence type="ECO:0000256" key="9">
    <source>
        <dbReference type="ARBA" id="ARBA00029821"/>
    </source>
</evidence>
<protein>
    <recommendedName>
        <fullName evidence="3 11">Histone-lysine N-methyltransferase, H3 lysine-79 specific</fullName>
        <ecNumber evidence="2 11">2.1.1.360</ecNumber>
    </recommendedName>
    <alternativeName>
        <fullName evidence="9 11">Histone H3-K79 methyltransferase</fullName>
    </alternativeName>
</protein>
<dbReference type="CDD" id="cd20902">
    <property type="entry name" value="CC_DOT1L"/>
    <property type="match status" value="1"/>
</dbReference>
<keyword evidence="12" id="KW-0175">Coiled coil</keyword>
<dbReference type="GO" id="GO:0032259">
    <property type="term" value="P:methylation"/>
    <property type="evidence" value="ECO:0007669"/>
    <property type="project" value="UniProtKB-KW"/>
</dbReference>
<proteinExistence type="inferred from homology"/>
<feature type="region of interest" description="Disordered" evidence="13">
    <location>
        <begin position="1131"/>
        <end position="1209"/>
    </location>
</feature>
<feature type="region of interest" description="Disordered" evidence="13">
    <location>
        <begin position="1225"/>
        <end position="1406"/>
    </location>
</feature>
<feature type="compositionally biased region" description="Polar residues" evidence="13">
    <location>
        <begin position="1148"/>
        <end position="1182"/>
    </location>
</feature>
<dbReference type="GO" id="GO:0005634">
    <property type="term" value="C:nucleus"/>
    <property type="evidence" value="ECO:0007669"/>
    <property type="project" value="UniProtKB-SubCell"/>
</dbReference>
<dbReference type="GO" id="GO:0000077">
    <property type="term" value="P:DNA damage checkpoint signaling"/>
    <property type="evidence" value="ECO:0007669"/>
    <property type="project" value="TreeGrafter"/>
</dbReference>
<dbReference type="Pfam" id="PF08123">
    <property type="entry name" value="DOT1"/>
    <property type="match status" value="1"/>
</dbReference>
<feature type="compositionally biased region" description="Polar residues" evidence="13">
    <location>
        <begin position="2161"/>
        <end position="2170"/>
    </location>
</feature>
<feature type="region of interest" description="Disordered" evidence="13">
    <location>
        <begin position="2034"/>
        <end position="2135"/>
    </location>
</feature>
<comment type="subcellular location">
    <subcellularLocation>
        <location evidence="1 11">Nucleus</location>
    </subcellularLocation>
</comment>
<dbReference type="EC" id="2.1.1.360" evidence="2 11"/>
<dbReference type="Gene3D" id="3.40.630.30">
    <property type="match status" value="1"/>
</dbReference>
<evidence type="ECO:0000256" key="11">
    <source>
        <dbReference type="RuleBase" id="RU271113"/>
    </source>
</evidence>
<feature type="region of interest" description="Disordered" evidence="13">
    <location>
        <begin position="1955"/>
        <end position="1982"/>
    </location>
</feature>
<dbReference type="SUPFAM" id="SSF57903">
    <property type="entry name" value="FYVE/PHD zinc finger"/>
    <property type="match status" value="1"/>
</dbReference>
<dbReference type="CDD" id="cd02440">
    <property type="entry name" value="AdoMet_MTases"/>
    <property type="match status" value="1"/>
</dbReference>
<feature type="compositionally biased region" description="Basic and acidic residues" evidence="13">
    <location>
        <begin position="439"/>
        <end position="460"/>
    </location>
</feature>
<feature type="compositionally biased region" description="Polar residues" evidence="13">
    <location>
        <begin position="2101"/>
        <end position="2112"/>
    </location>
</feature>
<dbReference type="PROSITE" id="PS51569">
    <property type="entry name" value="DOT1"/>
    <property type="match status" value="1"/>
</dbReference>
<dbReference type="InterPro" id="IPR030445">
    <property type="entry name" value="H3-K79_meTrfase"/>
</dbReference>
<dbReference type="HOGENOM" id="CLU_228089_0_0_1"/>
<feature type="region of interest" description="Disordered" evidence="13">
    <location>
        <begin position="996"/>
        <end position="1031"/>
    </location>
</feature>
<evidence type="ECO:0000313" key="14">
    <source>
        <dbReference type="EMBL" id="EKC36221.1"/>
    </source>
</evidence>
<feature type="compositionally biased region" description="Polar residues" evidence="13">
    <location>
        <begin position="2041"/>
        <end position="2055"/>
    </location>
</feature>
<dbReference type="GO" id="GO:0140956">
    <property type="term" value="F:histone H3K79 trimethyltransferase activity"/>
    <property type="evidence" value="ECO:0007669"/>
    <property type="project" value="UniProtKB-EC"/>
</dbReference>
<feature type="compositionally biased region" description="Polar residues" evidence="13">
    <location>
        <begin position="1306"/>
        <end position="1317"/>
    </location>
</feature>
<feature type="compositionally biased region" description="Basic and acidic residues" evidence="13">
    <location>
        <begin position="1226"/>
        <end position="1235"/>
    </location>
</feature>
<dbReference type="Gene3D" id="3.40.50.150">
    <property type="entry name" value="Vaccinia Virus protein VP39"/>
    <property type="match status" value="1"/>
</dbReference>
<dbReference type="GO" id="GO:0016747">
    <property type="term" value="F:acyltransferase activity, transferring groups other than amino-acyl groups"/>
    <property type="evidence" value="ECO:0007669"/>
    <property type="project" value="InterPro"/>
</dbReference>
<evidence type="ECO:0000256" key="2">
    <source>
        <dbReference type="ARBA" id="ARBA00012190"/>
    </source>
</evidence>
<name>K1RP96_MAGGI</name>
<dbReference type="InterPro" id="IPR011011">
    <property type="entry name" value="Znf_FYVE_PHD"/>
</dbReference>
<dbReference type="Gene3D" id="1.10.260.60">
    <property type="match status" value="1"/>
</dbReference>
<evidence type="ECO:0000256" key="6">
    <source>
        <dbReference type="ARBA" id="ARBA00022691"/>
    </source>
</evidence>
<evidence type="ECO:0000256" key="10">
    <source>
        <dbReference type="ARBA" id="ARBA00047770"/>
    </source>
</evidence>
<keyword evidence="5 11" id="KW-0808">Transferase</keyword>
<feature type="compositionally biased region" description="Basic residues" evidence="13">
    <location>
        <begin position="1238"/>
        <end position="1257"/>
    </location>
</feature>
<feature type="compositionally biased region" description="Low complexity" evidence="13">
    <location>
        <begin position="387"/>
        <end position="399"/>
    </location>
</feature>
<keyword evidence="7 11" id="KW-0156">Chromatin regulator</keyword>
<dbReference type="PANTHER" id="PTHR21451:SF0">
    <property type="entry name" value="HISTONE-LYSINE N-METHYLTRANSFERASE, H3 LYSINE-79 SPECIFIC"/>
    <property type="match status" value="1"/>
</dbReference>
<feature type="compositionally biased region" description="Basic and acidic residues" evidence="13">
    <location>
        <begin position="2224"/>
        <end position="2235"/>
    </location>
</feature>
<comment type="function">
    <text evidence="11">Histone methyltransferase that specifically trimethylates histone H3 to form H3K79me3. This methylation is required for telomere silencing and for the pachytene checkpoint during the meiotic cell cycle by allowing the recruitment of RAD9 to double strand breaks. Nucleosomes are preferred as substrate compared to free histone.</text>
</comment>
<evidence type="ECO:0000256" key="7">
    <source>
        <dbReference type="ARBA" id="ARBA00022853"/>
    </source>
</evidence>
<evidence type="ECO:0000256" key="4">
    <source>
        <dbReference type="ARBA" id="ARBA00022603"/>
    </source>
</evidence>
<dbReference type="SUPFAM" id="SSF53335">
    <property type="entry name" value="S-adenosyl-L-methionine-dependent methyltransferases"/>
    <property type="match status" value="1"/>
</dbReference>
<feature type="region of interest" description="Disordered" evidence="13">
    <location>
        <begin position="2155"/>
        <end position="2243"/>
    </location>
</feature>
<feature type="compositionally biased region" description="Low complexity" evidence="13">
    <location>
        <begin position="997"/>
        <end position="1007"/>
    </location>
</feature>
<dbReference type="InterPro" id="IPR025789">
    <property type="entry name" value="DOT1_dom"/>
</dbReference>
<evidence type="ECO:0000256" key="13">
    <source>
        <dbReference type="SAM" id="MobiDB-lite"/>
    </source>
</evidence>
<feature type="compositionally biased region" description="Basic and acidic residues" evidence="13">
    <location>
        <begin position="338"/>
        <end position="354"/>
    </location>
</feature>
<dbReference type="Gene3D" id="3.90.980.20">
    <property type="match status" value="1"/>
</dbReference>
<dbReference type="CDD" id="cd04301">
    <property type="entry name" value="NAT_SF"/>
    <property type="match status" value="1"/>
</dbReference>
<evidence type="ECO:0000256" key="5">
    <source>
        <dbReference type="ARBA" id="ARBA00022679"/>
    </source>
</evidence>
<feature type="compositionally biased region" description="Polar residues" evidence="13">
    <location>
        <begin position="1008"/>
        <end position="1019"/>
    </location>
</feature>
<reference evidence="14" key="1">
    <citation type="journal article" date="2012" name="Nature">
        <title>The oyster genome reveals stress adaptation and complexity of shell formation.</title>
        <authorList>
            <person name="Zhang G."/>
            <person name="Fang X."/>
            <person name="Guo X."/>
            <person name="Li L."/>
            <person name="Luo R."/>
            <person name="Xu F."/>
            <person name="Yang P."/>
            <person name="Zhang L."/>
            <person name="Wang X."/>
            <person name="Qi H."/>
            <person name="Xiong Z."/>
            <person name="Que H."/>
            <person name="Xie Y."/>
            <person name="Holland P.W."/>
            <person name="Paps J."/>
            <person name="Zhu Y."/>
            <person name="Wu F."/>
            <person name="Chen Y."/>
            <person name="Wang J."/>
            <person name="Peng C."/>
            <person name="Meng J."/>
            <person name="Yang L."/>
            <person name="Liu J."/>
            <person name="Wen B."/>
            <person name="Zhang N."/>
            <person name="Huang Z."/>
            <person name="Zhu Q."/>
            <person name="Feng Y."/>
            <person name="Mount A."/>
            <person name="Hedgecock D."/>
            <person name="Xu Z."/>
            <person name="Liu Y."/>
            <person name="Domazet-Loso T."/>
            <person name="Du Y."/>
            <person name="Sun X."/>
            <person name="Zhang S."/>
            <person name="Liu B."/>
            <person name="Cheng P."/>
            <person name="Jiang X."/>
            <person name="Li J."/>
            <person name="Fan D."/>
            <person name="Wang W."/>
            <person name="Fu W."/>
            <person name="Wang T."/>
            <person name="Wang B."/>
            <person name="Zhang J."/>
            <person name="Peng Z."/>
            <person name="Li Y."/>
            <person name="Li N."/>
            <person name="Wang J."/>
            <person name="Chen M."/>
            <person name="He Y."/>
            <person name="Tan F."/>
            <person name="Song X."/>
            <person name="Zheng Q."/>
            <person name="Huang R."/>
            <person name="Yang H."/>
            <person name="Du X."/>
            <person name="Chen L."/>
            <person name="Yang M."/>
            <person name="Gaffney P.M."/>
            <person name="Wang S."/>
            <person name="Luo L."/>
            <person name="She Z."/>
            <person name="Ming Y."/>
            <person name="Huang W."/>
            <person name="Zhang S."/>
            <person name="Huang B."/>
            <person name="Zhang Y."/>
            <person name="Qu T."/>
            <person name="Ni P."/>
            <person name="Miao G."/>
            <person name="Wang J."/>
            <person name="Wang Q."/>
            <person name="Steinberg C.E."/>
            <person name="Wang H."/>
            <person name="Li N."/>
            <person name="Qian L."/>
            <person name="Zhang G."/>
            <person name="Li Y."/>
            <person name="Yang H."/>
            <person name="Liu X."/>
            <person name="Wang J."/>
            <person name="Yin Y."/>
            <person name="Wang J."/>
        </authorList>
    </citation>
    <scope>NUCLEOTIDE SEQUENCE [LARGE SCALE GENOMIC DNA]</scope>
    <source>
        <strain evidence="14">05x7-T-G4-1.051#20</strain>
    </source>
</reference>
<comment type="miscellaneous">
    <text evidence="11">In contrast to other lysine histone methyltransferases, it does not contain a SET domain, suggesting the existence of another mechanism for methylation of lysine residues of histones.</text>
</comment>
<feature type="coiled-coil region" evidence="12">
    <location>
        <begin position="706"/>
        <end position="743"/>
    </location>
</feature>
<dbReference type="Pfam" id="PF00583">
    <property type="entry name" value="Acetyltransf_1"/>
    <property type="match status" value="1"/>
</dbReference>
<dbReference type="PANTHER" id="PTHR21451">
    <property type="entry name" value="HISTONE H3 METHYLTRANSFERASE"/>
    <property type="match status" value="1"/>
</dbReference>
<keyword evidence="4 11" id="KW-0489">Methyltransferase</keyword>
<dbReference type="FunFam" id="3.40.50.150:FF:000033">
    <property type="entry name" value="Histone-lysine N-methyltransferase, H3 lysine-79 specific"/>
    <property type="match status" value="1"/>
</dbReference>
<evidence type="ECO:0000256" key="1">
    <source>
        <dbReference type="ARBA" id="ARBA00004123"/>
    </source>
</evidence>
<dbReference type="EMBL" id="JH817566">
    <property type="protein sequence ID" value="EKC36221.1"/>
    <property type="molecule type" value="Genomic_DNA"/>
</dbReference>
<evidence type="ECO:0000256" key="12">
    <source>
        <dbReference type="SAM" id="Coils"/>
    </source>
</evidence>
<feature type="compositionally biased region" description="Basic and acidic residues" evidence="13">
    <location>
        <begin position="321"/>
        <end position="330"/>
    </location>
</feature>